<gene>
    <name evidence="3" type="ORF">CA12_15380</name>
</gene>
<organism evidence="3 4">
    <name type="scientific">Alienimonas californiensis</name>
    <dbReference type="NCBI Taxonomy" id="2527989"/>
    <lineage>
        <taxon>Bacteria</taxon>
        <taxon>Pseudomonadati</taxon>
        <taxon>Planctomycetota</taxon>
        <taxon>Planctomycetia</taxon>
        <taxon>Planctomycetales</taxon>
        <taxon>Planctomycetaceae</taxon>
        <taxon>Alienimonas</taxon>
    </lineage>
</organism>
<protein>
    <submittedName>
        <fullName evidence="3">Uncharacterized protein</fullName>
    </submittedName>
</protein>
<feature type="region of interest" description="Disordered" evidence="1">
    <location>
        <begin position="219"/>
        <end position="238"/>
    </location>
</feature>
<keyword evidence="2" id="KW-1133">Transmembrane helix</keyword>
<feature type="region of interest" description="Disordered" evidence="1">
    <location>
        <begin position="188"/>
        <end position="212"/>
    </location>
</feature>
<dbReference type="AlphaFoldDB" id="A0A517P7W1"/>
<keyword evidence="4" id="KW-1185">Reference proteome</keyword>
<dbReference type="EMBL" id="CP036265">
    <property type="protein sequence ID" value="QDT15453.1"/>
    <property type="molecule type" value="Genomic_DNA"/>
</dbReference>
<feature type="transmembrane region" description="Helical" evidence="2">
    <location>
        <begin position="119"/>
        <end position="140"/>
    </location>
</feature>
<feature type="transmembrane region" description="Helical" evidence="2">
    <location>
        <begin position="89"/>
        <end position="107"/>
    </location>
</feature>
<proteinExistence type="predicted"/>
<feature type="compositionally biased region" description="Basic residues" evidence="1">
    <location>
        <begin position="189"/>
        <end position="200"/>
    </location>
</feature>
<reference evidence="3 4" key="1">
    <citation type="submission" date="2019-02" db="EMBL/GenBank/DDBJ databases">
        <title>Deep-cultivation of Planctomycetes and their phenomic and genomic characterization uncovers novel biology.</title>
        <authorList>
            <person name="Wiegand S."/>
            <person name="Jogler M."/>
            <person name="Boedeker C."/>
            <person name="Pinto D."/>
            <person name="Vollmers J."/>
            <person name="Rivas-Marin E."/>
            <person name="Kohn T."/>
            <person name="Peeters S.H."/>
            <person name="Heuer A."/>
            <person name="Rast P."/>
            <person name="Oberbeckmann S."/>
            <person name="Bunk B."/>
            <person name="Jeske O."/>
            <person name="Meyerdierks A."/>
            <person name="Storesund J.E."/>
            <person name="Kallscheuer N."/>
            <person name="Luecker S."/>
            <person name="Lage O.M."/>
            <person name="Pohl T."/>
            <person name="Merkel B.J."/>
            <person name="Hornburger P."/>
            <person name="Mueller R.-W."/>
            <person name="Bruemmer F."/>
            <person name="Labrenz M."/>
            <person name="Spormann A.M."/>
            <person name="Op den Camp H."/>
            <person name="Overmann J."/>
            <person name="Amann R."/>
            <person name="Jetten M.S.M."/>
            <person name="Mascher T."/>
            <person name="Medema M.H."/>
            <person name="Devos D.P."/>
            <person name="Kaster A.-K."/>
            <person name="Ovreas L."/>
            <person name="Rohde M."/>
            <person name="Galperin M.Y."/>
            <person name="Jogler C."/>
        </authorList>
    </citation>
    <scope>NUCLEOTIDE SEQUENCE [LARGE SCALE GENOMIC DNA]</scope>
    <source>
        <strain evidence="3 4">CA12</strain>
    </source>
</reference>
<keyword evidence="2" id="KW-0812">Transmembrane</keyword>
<dbReference type="Proteomes" id="UP000318741">
    <property type="component" value="Chromosome"/>
</dbReference>
<sequence>MPIPAPPPPHDASNLLGSLRPPRDARELAVLRRQVAAVRAASQRAGAFRGFRALTVGASALAAVLTAWATPLPYDFVVGGVPIRYDLEAWVVVAGLCLAAGGGEMLWRAKGSPYGLAMLRTAAGQFLPCVAAGAAVTFVIDVFRPDLRPSLPGLWALLFGLGVCSCARLLPRAFWAVGRGIWRRAPSGWRHRGRGRRRGSSARPSALGRPSPRGCCTPWWNAPNASPAVPKAGATPTT</sequence>
<name>A0A517P7W1_9PLAN</name>
<evidence type="ECO:0000313" key="3">
    <source>
        <dbReference type="EMBL" id="QDT15453.1"/>
    </source>
</evidence>
<dbReference type="OrthoDB" id="5624959at2"/>
<feature type="transmembrane region" description="Helical" evidence="2">
    <location>
        <begin position="51"/>
        <end position="69"/>
    </location>
</feature>
<evidence type="ECO:0000256" key="2">
    <source>
        <dbReference type="SAM" id="Phobius"/>
    </source>
</evidence>
<accession>A0A517P7W1</accession>
<evidence type="ECO:0000256" key="1">
    <source>
        <dbReference type="SAM" id="MobiDB-lite"/>
    </source>
</evidence>
<keyword evidence="2" id="KW-0472">Membrane</keyword>
<dbReference type="KEGG" id="acaf:CA12_15380"/>
<evidence type="ECO:0000313" key="4">
    <source>
        <dbReference type="Proteomes" id="UP000318741"/>
    </source>
</evidence>
<feature type="transmembrane region" description="Helical" evidence="2">
    <location>
        <begin position="152"/>
        <end position="170"/>
    </location>
</feature>
<dbReference type="RefSeq" id="WP_145358295.1">
    <property type="nucleotide sequence ID" value="NZ_CP036265.1"/>
</dbReference>